<evidence type="ECO:0000313" key="2">
    <source>
        <dbReference type="EMBL" id="CAI9284698.1"/>
    </source>
</evidence>
<dbReference type="EMBL" id="OX465081">
    <property type="protein sequence ID" value="CAI9284698.1"/>
    <property type="molecule type" value="Genomic_DNA"/>
</dbReference>
<organism evidence="2 3">
    <name type="scientific">Lactuca saligna</name>
    <name type="common">Willowleaf lettuce</name>
    <dbReference type="NCBI Taxonomy" id="75948"/>
    <lineage>
        <taxon>Eukaryota</taxon>
        <taxon>Viridiplantae</taxon>
        <taxon>Streptophyta</taxon>
        <taxon>Embryophyta</taxon>
        <taxon>Tracheophyta</taxon>
        <taxon>Spermatophyta</taxon>
        <taxon>Magnoliopsida</taxon>
        <taxon>eudicotyledons</taxon>
        <taxon>Gunneridae</taxon>
        <taxon>Pentapetalae</taxon>
        <taxon>asterids</taxon>
        <taxon>campanulids</taxon>
        <taxon>Asterales</taxon>
        <taxon>Asteraceae</taxon>
        <taxon>Cichorioideae</taxon>
        <taxon>Cichorieae</taxon>
        <taxon>Lactucinae</taxon>
        <taxon>Lactuca</taxon>
    </lineage>
</organism>
<name>A0AA36E708_LACSI</name>
<feature type="region of interest" description="Disordered" evidence="1">
    <location>
        <begin position="1"/>
        <end position="22"/>
    </location>
</feature>
<proteinExistence type="predicted"/>
<protein>
    <submittedName>
        <fullName evidence="2">Uncharacterized protein</fullName>
    </submittedName>
</protein>
<evidence type="ECO:0000313" key="3">
    <source>
        <dbReference type="Proteomes" id="UP001177003"/>
    </source>
</evidence>
<gene>
    <name evidence="2" type="ORF">LSALG_LOCUS24213</name>
</gene>
<keyword evidence="3" id="KW-1185">Reference proteome</keyword>
<sequence>MEVNKEQHEDMPNYDMDYEQDDGTQVYDWDTEDGEKKNINYNSHSDSDEQLQNTVPTRLNRKRGMIRLPKLKTEYVNSGGRKKCVKFDEFSKFTRNNNAVFLVI</sequence>
<dbReference type="Proteomes" id="UP001177003">
    <property type="component" value="Chromosome 5"/>
</dbReference>
<accession>A0AA36E708</accession>
<evidence type="ECO:0000256" key="1">
    <source>
        <dbReference type="SAM" id="MobiDB-lite"/>
    </source>
</evidence>
<reference evidence="2" key="1">
    <citation type="submission" date="2023-04" db="EMBL/GenBank/DDBJ databases">
        <authorList>
            <person name="Vijverberg K."/>
            <person name="Xiong W."/>
            <person name="Schranz E."/>
        </authorList>
    </citation>
    <scope>NUCLEOTIDE SEQUENCE</scope>
</reference>
<dbReference type="AlphaFoldDB" id="A0AA36E708"/>
<feature type="compositionally biased region" description="Basic and acidic residues" evidence="1">
    <location>
        <begin position="1"/>
        <end position="11"/>
    </location>
</feature>